<reference evidence="2" key="1">
    <citation type="journal article" date="2019" name="Int. J. Syst. Evol. Microbiol.">
        <title>The Global Catalogue of Microorganisms (GCM) 10K type strain sequencing project: providing services to taxonomists for standard genome sequencing and annotation.</title>
        <authorList>
            <consortium name="The Broad Institute Genomics Platform"/>
            <consortium name="The Broad Institute Genome Sequencing Center for Infectious Disease"/>
            <person name="Wu L."/>
            <person name="Ma J."/>
        </authorList>
    </citation>
    <scope>NUCLEOTIDE SEQUENCE [LARGE SCALE GENOMIC DNA]</scope>
    <source>
        <strain evidence="2">KCTC 42247</strain>
    </source>
</reference>
<sequence length="72" mass="8639">MEYFDEKSNFEFKWMDDHLVRCWHSTGSSIDLRITIANNRLEVRSDNGNITRENHEKLYSAVERAYQTWGLI</sequence>
<accession>A0ABW5UFJ0</accession>
<dbReference type="EMBL" id="JBHUMB010000014">
    <property type="protein sequence ID" value="MFD2744602.1"/>
    <property type="molecule type" value="Genomic_DNA"/>
</dbReference>
<evidence type="ECO:0000313" key="2">
    <source>
        <dbReference type="Proteomes" id="UP001597418"/>
    </source>
</evidence>
<keyword evidence="2" id="KW-1185">Reference proteome</keyword>
<comment type="caution">
    <text evidence="1">The sequence shown here is derived from an EMBL/GenBank/DDBJ whole genome shotgun (WGS) entry which is preliminary data.</text>
</comment>
<name>A0ABW5UFJ0_9SPHI</name>
<dbReference type="RefSeq" id="WP_066752202.1">
    <property type="nucleotide sequence ID" value="NZ_JBHUMB010000014.1"/>
</dbReference>
<organism evidence="1 2">
    <name type="scientific">Sphingobacterium populi</name>
    <dbReference type="NCBI Taxonomy" id="1812824"/>
    <lineage>
        <taxon>Bacteria</taxon>
        <taxon>Pseudomonadati</taxon>
        <taxon>Bacteroidota</taxon>
        <taxon>Sphingobacteriia</taxon>
        <taxon>Sphingobacteriales</taxon>
        <taxon>Sphingobacteriaceae</taxon>
        <taxon>Sphingobacterium</taxon>
    </lineage>
</organism>
<dbReference type="Proteomes" id="UP001597418">
    <property type="component" value="Unassembled WGS sequence"/>
</dbReference>
<protein>
    <submittedName>
        <fullName evidence="1">Uncharacterized protein</fullName>
    </submittedName>
</protein>
<proteinExistence type="predicted"/>
<gene>
    <name evidence="1" type="ORF">ACFSQ6_14490</name>
</gene>
<evidence type="ECO:0000313" key="1">
    <source>
        <dbReference type="EMBL" id="MFD2744602.1"/>
    </source>
</evidence>